<dbReference type="InterPro" id="IPR029069">
    <property type="entry name" value="HotDog_dom_sf"/>
</dbReference>
<gene>
    <name evidence="3" type="ORF">SLNWT_4679</name>
</gene>
<feature type="domain" description="A-factor biosynthesis hotdog" evidence="2">
    <location>
        <begin position="207"/>
        <end position="331"/>
    </location>
</feature>
<evidence type="ECO:0000259" key="2">
    <source>
        <dbReference type="Pfam" id="PF03756"/>
    </source>
</evidence>
<accession>A0A0B5F0D1</accession>
<proteinExistence type="predicted"/>
<feature type="region of interest" description="Disordered" evidence="1">
    <location>
        <begin position="182"/>
        <end position="208"/>
    </location>
</feature>
<keyword evidence="4" id="KW-1185">Reference proteome</keyword>
<feature type="domain" description="A-factor biosynthesis hotdog" evidence="2">
    <location>
        <begin position="25"/>
        <end position="165"/>
    </location>
</feature>
<evidence type="ECO:0000313" key="4">
    <source>
        <dbReference type="Proteomes" id="UP000031523"/>
    </source>
</evidence>
<evidence type="ECO:0000256" key="1">
    <source>
        <dbReference type="SAM" id="MobiDB-lite"/>
    </source>
</evidence>
<evidence type="ECO:0000313" key="3">
    <source>
        <dbReference type="EMBL" id="AJE85055.1"/>
    </source>
</evidence>
<dbReference type="Proteomes" id="UP000031523">
    <property type="component" value="Chromosome"/>
</dbReference>
<dbReference type="InterPro" id="IPR005509">
    <property type="entry name" value="AfsA_hotdog_dom"/>
</dbReference>
<reference evidence="3 4" key="1">
    <citation type="submission" date="2015-01" db="EMBL/GenBank/DDBJ databases">
        <title>Enhanced salinomycin production by adjusting the supply of polyketide extender units in Streptomyce albus DSM 41398.</title>
        <authorList>
            <person name="Lu C."/>
        </authorList>
    </citation>
    <scope>NUCLEOTIDE SEQUENCE [LARGE SCALE GENOMIC DNA]</scope>
    <source>
        <strain evidence="4">ATCC 21838 / DSM 41398 / FERM P-419 / JCM 4703 / NBRC 107858</strain>
    </source>
</reference>
<organism evidence="3 4">
    <name type="scientific">Streptomyces albus (strain ATCC 21838 / DSM 41398 / FERM P-419 / JCM 4703 / NBRC 107858)</name>
    <dbReference type="NCBI Taxonomy" id="1081613"/>
    <lineage>
        <taxon>Bacteria</taxon>
        <taxon>Bacillati</taxon>
        <taxon>Actinomycetota</taxon>
        <taxon>Actinomycetes</taxon>
        <taxon>Kitasatosporales</taxon>
        <taxon>Streptomycetaceae</taxon>
        <taxon>Streptomyces</taxon>
    </lineage>
</organism>
<name>A0A0B5F0D1_STRA4</name>
<dbReference type="AlphaFoldDB" id="A0A0B5F0D1"/>
<sequence>MSVHEHPEAVLRPELSFDRTVSRRLVHRFGLEEVFLTDFQSLEKDGPFLAAARLPRAHAYYGDHLGHPRAHDPLAVFECVRQALLCATHLHHDAPTGTKAITAECRLEITDPAALLLRAEDERGYDLELRGRVDLAKHHEGVLSRVVHAVEVQLCGAKVGTVTVDTALRPPAVYEKIRLKDRSTTPPMSDQLRHREGPSDLPAHLAGRRDADNVVLTRAEPGEGTLRALLRIPVDHTGMFDHPQDHLPGPVMMEAARQAGLLLLTEEFGRTPAKTQLVSLTAGYRRFAELDSPITVHAELAPGADPREGTYELTVEFRQEDAAVARMELRFAATERQSGKAHSGEVPRAL</sequence>
<protein>
    <submittedName>
        <fullName evidence="3">Putative gamma-butyrolactone biosynthesis protein</fullName>
    </submittedName>
</protein>
<dbReference type="SUPFAM" id="SSF54637">
    <property type="entry name" value="Thioesterase/thiol ester dehydrase-isomerase"/>
    <property type="match status" value="1"/>
</dbReference>
<dbReference type="KEGG" id="sals:SLNWT_4679"/>
<dbReference type="Gene3D" id="3.10.129.10">
    <property type="entry name" value="Hotdog Thioesterase"/>
    <property type="match status" value="1"/>
</dbReference>
<dbReference type="Pfam" id="PF03756">
    <property type="entry name" value="AfsA"/>
    <property type="match status" value="2"/>
</dbReference>
<dbReference type="EMBL" id="CP010519">
    <property type="protein sequence ID" value="AJE85055.1"/>
    <property type="molecule type" value="Genomic_DNA"/>
</dbReference>